<organism evidence="2 3">
    <name type="scientific">Streptomyces liangshanensis</name>
    <dbReference type="NCBI Taxonomy" id="2717324"/>
    <lineage>
        <taxon>Bacteria</taxon>
        <taxon>Bacillati</taxon>
        <taxon>Actinomycetota</taxon>
        <taxon>Actinomycetes</taxon>
        <taxon>Kitasatosporales</taxon>
        <taxon>Streptomycetaceae</taxon>
        <taxon>Streptomyces</taxon>
    </lineage>
</organism>
<dbReference type="InterPro" id="IPR016181">
    <property type="entry name" value="Acyl_CoA_acyltransferase"/>
</dbReference>
<dbReference type="SUPFAM" id="SSF55729">
    <property type="entry name" value="Acyl-CoA N-acyltransferases (Nat)"/>
    <property type="match status" value="1"/>
</dbReference>
<dbReference type="RefSeq" id="WP_167030067.1">
    <property type="nucleotide sequence ID" value="NZ_CP050177.1"/>
</dbReference>
<gene>
    <name evidence="2" type="ORF">HA039_16400</name>
</gene>
<proteinExistence type="predicted"/>
<dbReference type="Pfam" id="PF00583">
    <property type="entry name" value="Acetyltransf_1"/>
    <property type="match status" value="1"/>
</dbReference>
<dbReference type="GO" id="GO:0016747">
    <property type="term" value="F:acyltransferase activity, transferring groups other than amino-acyl groups"/>
    <property type="evidence" value="ECO:0007669"/>
    <property type="project" value="InterPro"/>
</dbReference>
<dbReference type="PROSITE" id="PS51186">
    <property type="entry name" value="GNAT"/>
    <property type="match status" value="1"/>
</dbReference>
<keyword evidence="3" id="KW-1185">Reference proteome</keyword>
<reference evidence="2 3" key="1">
    <citation type="submission" date="2020-03" db="EMBL/GenBank/DDBJ databases">
        <title>A novel species.</title>
        <authorList>
            <person name="Gao J."/>
        </authorList>
    </citation>
    <scope>NUCLEOTIDE SEQUENCE [LARGE SCALE GENOMIC DNA]</scope>
    <source>
        <strain evidence="2 3">QMT-12</strain>
    </source>
</reference>
<feature type="domain" description="N-acetyltransferase" evidence="1">
    <location>
        <begin position="28"/>
        <end position="199"/>
    </location>
</feature>
<sequence>MVDIRVRLVQRVSGGLAYMRAGVHVSEVFIRRLSRWQAEQQREDVADVYVEAYHRVHGEEFHDRQEFLRAFAEDVQRTGFDMVVASGGGKPAAHAYGFLLDRDGEWWRGLDDGVPWDVEELTVSGQVFGLAELMVLPAFRRSGVATRMVEQLLLRTDAALVTMRIDPANEAAVGALRSWGWTRLGVARSAASEAVPSVGVGVGASGTGAGAGVGGGTDVWCRALTP</sequence>
<dbReference type="Gene3D" id="3.40.630.30">
    <property type="match status" value="1"/>
</dbReference>
<evidence type="ECO:0000313" key="2">
    <source>
        <dbReference type="EMBL" id="QIQ03694.1"/>
    </source>
</evidence>
<keyword evidence="2" id="KW-0808">Transferase</keyword>
<name>A0A6G9GZP5_9ACTN</name>
<evidence type="ECO:0000313" key="3">
    <source>
        <dbReference type="Proteomes" id="UP000501179"/>
    </source>
</evidence>
<evidence type="ECO:0000259" key="1">
    <source>
        <dbReference type="PROSITE" id="PS51186"/>
    </source>
</evidence>
<accession>A0A6G9GZP5</accession>
<dbReference type="KEGG" id="slia:HA039_16400"/>
<dbReference type="InterPro" id="IPR000182">
    <property type="entry name" value="GNAT_dom"/>
</dbReference>
<dbReference type="EMBL" id="CP050177">
    <property type="protein sequence ID" value="QIQ03694.1"/>
    <property type="molecule type" value="Genomic_DNA"/>
</dbReference>
<dbReference type="Proteomes" id="UP000501179">
    <property type="component" value="Chromosome"/>
</dbReference>
<protein>
    <submittedName>
        <fullName evidence="2">GNAT family N-acetyltransferase</fullName>
    </submittedName>
</protein>
<dbReference type="AlphaFoldDB" id="A0A6G9GZP5"/>